<protein>
    <submittedName>
        <fullName evidence="5">Protein ACCUMULATION AND REPLICATION OF CHLOROPLASTS 6</fullName>
    </submittedName>
</protein>
<feature type="domain" description="Plastid division protein CDP1-like IMS" evidence="2">
    <location>
        <begin position="644"/>
        <end position="761"/>
    </location>
</feature>
<dbReference type="Pfam" id="PF13355">
    <property type="entry name" value="ARC6-like_IMS"/>
    <property type="match status" value="1"/>
</dbReference>
<dbReference type="InterPro" id="IPR025344">
    <property type="entry name" value="CDP1-like_IMS"/>
</dbReference>
<dbReference type="Proteomes" id="UP000623129">
    <property type="component" value="Unassembled WGS sequence"/>
</dbReference>
<dbReference type="InterPro" id="IPR057137">
    <property type="entry name" value="CDP1-like_a_solenoid_2"/>
</dbReference>
<dbReference type="PANTHER" id="PTHR33925">
    <property type="entry name" value="PLASTID DIVISION PROTEIN CDP1, CHLOROPLASTIC-RELATED"/>
    <property type="match status" value="1"/>
</dbReference>
<evidence type="ECO:0000313" key="5">
    <source>
        <dbReference type="EMBL" id="KAF3336153.1"/>
    </source>
</evidence>
<keyword evidence="6" id="KW-1185">Reference proteome</keyword>
<keyword evidence="1" id="KW-0472">Membrane</keyword>
<feature type="transmembrane region" description="Helical" evidence="1">
    <location>
        <begin position="576"/>
        <end position="596"/>
    </location>
</feature>
<feature type="domain" description="Plastid division protein CDP1-like 1st alpha solenoid" evidence="4">
    <location>
        <begin position="164"/>
        <end position="304"/>
    </location>
</feature>
<dbReference type="InterPro" id="IPR044685">
    <property type="entry name" value="CPD1-like"/>
</dbReference>
<dbReference type="SUPFAM" id="SSF46565">
    <property type="entry name" value="Chaperone J-domain"/>
    <property type="match status" value="1"/>
</dbReference>
<dbReference type="InterPro" id="IPR058032">
    <property type="entry name" value="CDP1-like_a_solenoid_1"/>
</dbReference>
<dbReference type="InterPro" id="IPR036869">
    <property type="entry name" value="J_dom_sf"/>
</dbReference>
<evidence type="ECO:0000259" key="3">
    <source>
        <dbReference type="Pfam" id="PF23468"/>
    </source>
</evidence>
<comment type="caution">
    <text evidence="5">The sequence shown here is derived from an EMBL/GenBank/DDBJ whole genome shotgun (WGS) entry which is preliminary data.</text>
</comment>
<dbReference type="EMBL" id="SWLB01000008">
    <property type="protein sequence ID" value="KAF3336153.1"/>
    <property type="molecule type" value="Genomic_DNA"/>
</dbReference>
<dbReference type="PANTHER" id="PTHR33925:SF1">
    <property type="entry name" value="PROTEIN ACCUMULATION AND REPLICATION OF CHLOROPLASTS 6, CHLOROPLASTIC"/>
    <property type="match status" value="1"/>
</dbReference>
<dbReference type="AlphaFoldDB" id="A0A833RAQ5"/>
<reference evidence="5" key="1">
    <citation type="submission" date="2020-01" db="EMBL/GenBank/DDBJ databases">
        <title>Genome sequence of Kobresia littledalei, the first chromosome-level genome in the family Cyperaceae.</title>
        <authorList>
            <person name="Qu G."/>
        </authorList>
    </citation>
    <scope>NUCLEOTIDE SEQUENCE</scope>
    <source>
        <strain evidence="5">C.B.Clarke</strain>
        <tissue evidence="5">Leaf</tissue>
    </source>
</reference>
<evidence type="ECO:0000313" key="6">
    <source>
        <dbReference type="Proteomes" id="UP000623129"/>
    </source>
</evidence>
<feature type="domain" description="Plastid division protein CDP1-like 2nd alpha solenoid" evidence="3">
    <location>
        <begin position="325"/>
        <end position="513"/>
    </location>
</feature>
<dbReference type="Pfam" id="PF25515">
    <property type="entry name" value="Arm_PDR"/>
    <property type="match status" value="1"/>
</dbReference>
<dbReference type="GO" id="GO:0010020">
    <property type="term" value="P:chloroplast fission"/>
    <property type="evidence" value="ECO:0007669"/>
    <property type="project" value="TreeGrafter"/>
</dbReference>
<evidence type="ECO:0000259" key="4">
    <source>
        <dbReference type="Pfam" id="PF25515"/>
    </source>
</evidence>
<accession>A0A833RAQ5</accession>
<gene>
    <name evidence="5" type="ORF">FCM35_KLT20660</name>
</gene>
<dbReference type="Pfam" id="PF23468">
    <property type="entry name" value="ARC6"/>
    <property type="match status" value="1"/>
</dbReference>
<dbReference type="GO" id="GO:0009706">
    <property type="term" value="C:chloroplast inner membrane"/>
    <property type="evidence" value="ECO:0007669"/>
    <property type="project" value="TreeGrafter"/>
</dbReference>
<dbReference type="OrthoDB" id="512200at2759"/>
<proteinExistence type="predicted"/>
<name>A0A833RAQ5_9POAL</name>
<keyword evidence="1" id="KW-1133">Transmembrane helix</keyword>
<keyword evidence="1" id="KW-0812">Transmembrane</keyword>
<organism evidence="5 6">
    <name type="scientific">Carex littledalei</name>
    <dbReference type="NCBI Taxonomy" id="544730"/>
    <lineage>
        <taxon>Eukaryota</taxon>
        <taxon>Viridiplantae</taxon>
        <taxon>Streptophyta</taxon>
        <taxon>Embryophyta</taxon>
        <taxon>Tracheophyta</taxon>
        <taxon>Spermatophyta</taxon>
        <taxon>Magnoliopsida</taxon>
        <taxon>Liliopsida</taxon>
        <taxon>Poales</taxon>
        <taxon>Cyperaceae</taxon>
        <taxon>Cyperoideae</taxon>
        <taxon>Cariceae</taxon>
        <taxon>Carex</taxon>
        <taxon>Carex subgen. Euthyceras</taxon>
    </lineage>
</organism>
<sequence>MGAMQPLCLLPKPSSFPPLLLSNSNFKRSSVCFSTKWADRLLGDFNLSTSSSVESPPNHDNGSGGVASTSALVSLIPASSHRTLTLPIDFYKVLGAEAHFLADGIKRAYDARVSKRPQYGFSPDTLIGRRQILNVALDSLSNPQTRIEYTRGILEDRDATILVDVTWDKVPGALCLLQEAGESEVVLETGACLLTEKLPKGFKQDIILAMALAYVDISRDAMAQVPPDLVRCCEVLERALNLLQEEGATNLAPDLVEQIDNTLEEITPPCVLELLSLPLDQAYRTKREEGMRGVRNILWSVGRGGMLAIGGGFSREGFMNEAFIRMTSIEQIDLYTTAPSNILPELFEVYSVVLAYVAQGVAFRKPHLITRADTLLSQLQDPNVGPSDEIEFSLERGMCALLMGDLEKCHQWLGLDTDSSPHRDQEVVNFVMDISSSHSNGEDGVVDLLPGLCKLLETWLVQVVFPRSRDTQEVDFRLRDYYDDPVVLRFLESTGGGSGSHLTAVALAAVAVGATAVKSGTLTAFKKVFPGIMKQFDSTSGETKDIDGGQEINSEESEGLVAKYFDLGIYMKDTTIMLTSAGVAVFVLAVLGLRFFSGKRRVYPSGDIGAASVVENSYTISNDDVTTEEEKGDRGILTMDAKLAESIVRKWQNYKSLAMGPTHQLDLLKEVLDGRMLKVWTERATEMATRGWHWKYGLVNVSVDSLTVSLDGRHATVEATIEEAARVFDGQAGDDGETDNTYSTQYMTRYEMTYTDSGWKIVDGAILESQ</sequence>
<evidence type="ECO:0000259" key="2">
    <source>
        <dbReference type="Pfam" id="PF13355"/>
    </source>
</evidence>
<evidence type="ECO:0000256" key="1">
    <source>
        <dbReference type="SAM" id="Phobius"/>
    </source>
</evidence>